<comment type="caution">
    <text evidence="2">The sequence shown here is derived from an EMBL/GenBank/DDBJ whole genome shotgun (WGS) entry which is preliminary data.</text>
</comment>
<accession>A0A9D4PPD6</accession>
<evidence type="ECO:0000313" key="2">
    <source>
        <dbReference type="EMBL" id="KAH7948459.1"/>
    </source>
</evidence>
<gene>
    <name evidence="2" type="ORF">HPB52_022949</name>
</gene>
<dbReference type="Proteomes" id="UP000821837">
    <property type="component" value="Chromosome 6"/>
</dbReference>
<evidence type="ECO:0000256" key="1">
    <source>
        <dbReference type="SAM" id="MobiDB-lite"/>
    </source>
</evidence>
<evidence type="ECO:0000313" key="3">
    <source>
        <dbReference type="Proteomes" id="UP000821837"/>
    </source>
</evidence>
<reference evidence="2" key="2">
    <citation type="submission" date="2021-09" db="EMBL/GenBank/DDBJ databases">
        <authorList>
            <person name="Jia N."/>
            <person name="Wang J."/>
            <person name="Shi W."/>
            <person name="Du L."/>
            <person name="Sun Y."/>
            <person name="Zhan W."/>
            <person name="Jiang J."/>
            <person name="Wang Q."/>
            <person name="Zhang B."/>
            <person name="Ji P."/>
            <person name="Sakyi L.B."/>
            <person name="Cui X."/>
            <person name="Yuan T."/>
            <person name="Jiang B."/>
            <person name="Yang W."/>
            <person name="Lam T.T.-Y."/>
            <person name="Chang Q."/>
            <person name="Ding S."/>
            <person name="Wang X."/>
            <person name="Zhu J."/>
            <person name="Ruan X."/>
            <person name="Zhao L."/>
            <person name="Wei J."/>
            <person name="Que T."/>
            <person name="Du C."/>
            <person name="Cheng J."/>
            <person name="Dai P."/>
            <person name="Han X."/>
            <person name="Huang E."/>
            <person name="Gao Y."/>
            <person name="Liu J."/>
            <person name="Shao H."/>
            <person name="Ye R."/>
            <person name="Li L."/>
            <person name="Wei W."/>
            <person name="Wang X."/>
            <person name="Wang C."/>
            <person name="Huo Q."/>
            <person name="Li W."/>
            <person name="Guo W."/>
            <person name="Chen H."/>
            <person name="Chen S."/>
            <person name="Zhou L."/>
            <person name="Zhou L."/>
            <person name="Ni X."/>
            <person name="Tian J."/>
            <person name="Zhou Y."/>
            <person name="Sheng Y."/>
            <person name="Liu T."/>
            <person name="Pan Y."/>
            <person name="Xia L."/>
            <person name="Li J."/>
            <person name="Zhao F."/>
            <person name="Cao W."/>
        </authorList>
    </citation>
    <scope>NUCLEOTIDE SEQUENCE</scope>
    <source>
        <strain evidence="2">Rsan-2018</strain>
        <tissue evidence="2">Larvae</tissue>
    </source>
</reference>
<feature type="region of interest" description="Disordered" evidence="1">
    <location>
        <begin position="47"/>
        <end position="96"/>
    </location>
</feature>
<dbReference type="EMBL" id="JABSTV010001252">
    <property type="protein sequence ID" value="KAH7948459.1"/>
    <property type="molecule type" value="Genomic_DNA"/>
</dbReference>
<sequence length="96" mass="10571">MWVDFTIGANQRGGIRILAATPQDEEEQALPEAVQYLILAVQEDHWREDQEGTTTGRTGVDPQGGKSGPAAQAKTQYRLCGSGPPPEQGDHRERIW</sequence>
<reference evidence="2" key="1">
    <citation type="journal article" date="2020" name="Cell">
        <title>Large-Scale Comparative Analyses of Tick Genomes Elucidate Their Genetic Diversity and Vector Capacities.</title>
        <authorList>
            <consortium name="Tick Genome and Microbiome Consortium (TIGMIC)"/>
            <person name="Jia N."/>
            <person name="Wang J."/>
            <person name="Shi W."/>
            <person name="Du L."/>
            <person name="Sun Y."/>
            <person name="Zhan W."/>
            <person name="Jiang J.F."/>
            <person name="Wang Q."/>
            <person name="Zhang B."/>
            <person name="Ji P."/>
            <person name="Bell-Sakyi L."/>
            <person name="Cui X.M."/>
            <person name="Yuan T.T."/>
            <person name="Jiang B.G."/>
            <person name="Yang W.F."/>
            <person name="Lam T.T."/>
            <person name="Chang Q.C."/>
            <person name="Ding S.J."/>
            <person name="Wang X.J."/>
            <person name="Zhu J.G."/>
            <person name="Ruan X.D."/>
            <person name="Zhao L."/>
            <person name="Wei J.T."/>
            <person name="Ye R.Z."/>
            <person name="Que T.C."/>
            <person name="Du C.H."/>
            <person name="Zhou Y.H."/>
            <person name="Cheng J.X."/>
            <person name="Dai P.F."/>
            <person name="Guo W.B."/>
            <person name="Han X.H."/>
            <person name="Huang E.J."/>
            <person name="Li L.F."/>
            <person name="Wei W."/>
            <person name="Gao Y.C."/>
            <person name="Liu J.Z."/>
            <person name="Shao H.Z."/>
            <person name="Wang X."/>
            <person name="Wang C.C."/>
            <person name="Yang T.C."/>
            <person name="Huo Q.B."/>
            <person name="Li W."/>
            <person name="Chen H.Y."/>
            <person name="Chen S.E."/>
            <person name="Zhou L.G."/>
            <person name="Ni X.B."/>
            <person name="Tian J.H."/>
            <person name="Sheng Y."/>
            <person name="Liu T."/>
            <person name="Pan Y.S."/>
            <person name="Xia L.Y."/>
            <person name="Li J."/>
            <person name="Zhao F."/>
            <person name="Cao W.C."/>
        </authorList>
    </citation>
    <scope>NUCLEOTIDE SEQUENCE</scope>
    <source>
        <strain evidence="2">Rsan-2018</strain>
    </source>
</reference>
<keyword evidence="3" id="KW-1185">Reference proteome</keyword>
<dbReference type="AlphaFoldDB" id="A0A9D4PPD6"/>
<name>A0A9D4PPD6_RHISA</name>
<proteinExistence type="predicted"/>
<organism evidence="2 3">
    <name type="scientific">Rhipicephalus sanguineus</name>
    <name type="common">Brown dog tick</name>
    <name type="synonym">Ixodes sanguineus</name>
    <dbReference type="NCBI Taxonomy" id="34632"/>
    <lineage>
        <taxon>Eukaryota</taxon>
        <taxon>Metazoa</taxon>
        <taxon>Ecdysozoa</taxon>
        <taxon>Arthropoda</taxon>
        <taxon>Chelicerata</taxon>
        <taxon>Arachnida</taxon>
        <taxon>Acari</taxon>
        <taxon>Parasitiformes</taxon>
        <taxon>Ixodida</taxon>
        <taxon>Ixodoidea</taxon>
        <taxon>Ixodidae</taxon>
        <taxon>Rhipicephalinae</taxon>
        <taxon>Rhipicephalus</taxon>
        <taxon>Rhipicephalus</taxon>
    </lineage>
</organism>
<protein>
    <submittedName>
        <fullName evidence="2">Uncharacterized protein</fullName>
    </submittedName>
</protein>